<keyword evidence="5" id="KW-0256">Endoplasmic reticulum</keyword>
<keyword evidence="7 8" id="KW-0472">Membrane</keyword>
<dbReference type="PANTHER" id="PTHR13505:SF7">
    <property type="entry name" value="TRANSMEMBRANE PROTEIN 208"/>
    <property type="match status" value="1"/>
</dbReference>
<dbReference type="PANTHER" id="PTHR13505">
    <property type="entry name" value="TRANSMEMBRANE PROTEIN 208"/>
    <property type="match status" value="1"/>
</dbReference>
<organism evidence="9 10">
    <name type="scientific">Megaselia scalaris</name>
    <name type="common">Humpbacked fly</name>
    <name type="synonym">Phora scalaris</name>
    <dbReference type="NCBI Taxonomy" id="36166"/>
    <lineage>
        <taxon>Eukaryota</taxon>
        <taxon>Metazoa</taxon>
        <taxon>Ecdysozoa</taxon>
        <taxon>Arthropoda</taxon>
        <taxon>Hexapoda</taxon>
        <taxon>Insecta</taxon>
        <taxon>Pterygota</taxon>
        <taxon>Neoptera</taxon>
        <taxon>Endopterygota</taxon>
        <taxon>Diptera</taxon>
        <taxon>Brachycera</taxon>
        <taxon>Muscomorpha</taxon>
        <taxon>Platypezoidea</taxon>
        <taxon>Phoridae</taxon>
        <taxon>Megaseliini</taxon>
        <taxon>Megaselia</taxon>
    </lineage>
</organism>
<dbReference type="EnsemblMetazoa" id="MESCA012538-RA">
    <property type="protein sequence ID" value="MESCA012538-PA"/>
    <property type="gene ID" value="MESCA012538"/>
</dbReference>
<evidence type="ECO:0000256" key="2">
    <source>
        <dbReference type="ARBA" id="ARBA00009950"/>
    </source>
</evidence>
<dbReference type="Proteomes" id="UP000015102">
    <property type="component" value="Unassembled WGS sequence"/>
</dbReference>
<protein>
    <recommendedName>
        <fullName evidence="3">Transmembrane protein 208</fullName>
    </recommendedName>
</protein>
<evidence type="ECO:0000313" key="9">
    <source>
        <dbReference type="EnsemblMetazoa" id="MESCA012538-PA"/>
    </source>
</evidence>
<reference evidence="9" key="2">
    <citation type="submission" date="2015-06" db="UniProtKB">
        <authorList>
            <consortium name="EnsemblMetazoa"/>
        </authorList>
    </citation>
    <scope>IDENTIFICATION</scope>
</reference>
<dbReference type="GO" id="GO:0005789">
    <property type="term" value="C:endoplasmic reticulum membrane"/>
    <property type="evidence" value="ECO:0007669"/>
    <property type="project" value="UniProtKB-SubCell"/>
</dbReference>
<dbReference type="GO" id="GO:0006624">
    <property type="term" value="P:vacuolar protein processing"/>
    <property type="evidence" value="ECO:0007669"/>
    <property type="project" value="TreeGrafter"/>
</dbReference>
<evidence type="ECO:0000256" key="3">
    <source>
        <dbReference type="ARBA" id="ARBA00015033"/>
    </source>
</evidence>
<accession>T1H756</accession>
<dbReference type="STRING" id="36166.T1H756"/>
<evidence type="ECO:0000313" key="10">
    <source>
        <dbReference type="Proteomes" id="UP000015102"/>
    </source>
</evidence>
<evidence type="ECO:0000256" key="8">
    <source>
        <dbReference type="SAM" id="Phobius"/>
    </source>
</evidence>
<dbReference type="AlphaFoldDB" id="T1H756"/>
<evidence type="ECO:0000256" key="1">
    <source>
        <dbReference type="ARBA" id="ARBA00004477"/>
    </source>
</evidence>
<evidence type="ECO:0000256" key="7">
    <source>
        <dbReference type="ARBA" id="ARBA00023136"/>
    </source>
</evidence>
<proteinExistence type="inferred from homology"/>
<comment type="subcellular location">
    <subcellularLocation>
        <location evidence="1">Endoplasmic reticulum membrane</location>
        <topology evidence="1">Multi-pass membrane protein</topology>
    </subcellularLocation>
</comment>
<keyword evidence="6 8" id="KW-1133">Transmembrane helix</keyword>
<keyword evidence="10" id="KW-1185">Reference proteome</keyword>
<reference evidence="10" key="1">
    <citation type="submission" date="2013-02" db="EMBL/GenBank/DDBJ databases">
        <authorList>
            <person name="Hughes D."/>
        </authorList>
    </citation>
    <scope>NUCLEOTIDE SEQUENCE</scope>
    <source>
        <strain>Durham</strain>
        <strain evidence="10">NC isolate 2 -- Noor lab</strain>
    </source>
</reference>
<evidence type="ECO:0000256" key="5">
    <source>
        <dbReference type="ARBA" id="ARBA00022824"/>
    </source>
</evidence>
<comment type="similarity">
    <text evidence="2">Belongs to the TMEM208 family.</text>
</comment>
<dbReference type="HOGENOM" id="CLU_094308_3_2_1"/>
<evidence type="ECO:0000256" key="6">
    <source>
        <dbReference type="ARBA" id="ARBA00022989"/>
    </source>
</evidence>
<dbReference type="InterPro" id="IPR008506">
    <property type="entry name" value="SND2/TMEM208"/>
</dbReference>
<dbReference type="Pfam" id="PF05620">
    <property type="entry name" value="TMEM208_SND2"/>
    <property type="match status" value="1"/>
</dbReference>
<name>T1H756_MEGSC</name>
<dbReference type="GO" id="GO:0005773">
    <property type="term" value="C:vacuole"/>
    <property type="evidence" value="ECO:0007669"/>
    <property type="project" value="GOC"/>
</dbReference>
<keyword evidence="4 8" id="KW-0812">Transmembrane</keyword>
<sequence length="92" mass="10273">PPKGKQGTKGAKQIVQENKETLKFYKIMNSKCCFLLVTLVFFEFTTWITVLTIIAFAALFGAYQFMAFMPRPKLKMVTLDSGTSLNIEGGIA</sequence>
<feature type="transmembrane region" description="Helical" evidence="8">
    <location>
        <begin position="44"/>
        <end position="66"/>
    </location>
</feature>
<evidence type="ECO:0000256" key="4">
    <source>
        <dbReference type="ARBA" id="ARBA00022692"/>
    </source>
</evidence>